<dbReference type="InterPro" id="IPR050194">
    <property type="entry name" value="Glycosyltransferase_grp1"/>
</dbReference>
<feature type="domain" description="Glycosyltransferase subfamily 4-like N-terminal" evidence="1">
    <location>
        <begin position="24"/>
        <end position="192"/>
    </location>
</feature>
<organism evidence="2 3">
    <name type="scientific">Methylobacterium isbiliense</name>
    <dbReference type="NCBI Taxonomy" id="315478"/>
    <lineage>
        <taxon>Bacteria</taxon>
        <taxon>Pseudomonadati</taxon>
        <taxon>Pseudomonadota</taxon>
        <taxon>Alphaproteobacteria</taxon>
        <taxon>Hyphomicrobiales</taxon>
        <taxon>Methylobacteriaceae</taxon>
        <taxon>Methylobacterium</taxon>
    </lineage>
</organism>
<dbReference type="Pfam" id="PF13692">
    <property type="entry name" value="Glyco_trans_1_4"/>
    <property type="match status" value="1"/>
</dbReference>
<proteinExistence type="predicted"/>
<dbReference type="InterPro" id="IPR028098">
    <property type="entry name" value="Glyco_trans_4-like_N"/>
</dbReference>
<dbReference type="Gene3D" id="3.40.50.2000">
    <property type="entry name" value="Glycogen Phosphorylase B"/>
    <property type="match status" value="2"/>
</dbReference>
<evidence type="ECO:0000259" key="1">
    <source>
        <dbReference type="Pfam" id="PF13579"/>
    </source>
</evidence>
<accession>A0ABQ4S9T8</accession>
<reference evidence="2" key="1">
    <citation type="journal article" date="2021" name="Front. Microbiol.">
        <title>Comprehensive Comparative Genomics and Phenotyping of Methylobacterium Species.</title>
        <authorList>
            <person name="Alessa O."/>
            <person name="Ogura Y."/>
            <person name="Fujitani Y."/>
            <person name="Takami H."/>
            <person name="Hayashi T."/>
            <person name="Sahin N."/>
            <person name="Tani A."/>
        </authorList>
    </citation>
    <scope>NUCLEOTIDE SEQUENCE</scope>
    <source>
        <strain evidence="2">DSM 17168</strain>
    </source>
</reference>
<evidence type="ECO:0000313" key="3">
    <source>
        <dbReference type="Proteomes" id="UP001055153"/>
    </source>
</evidence>
<dbReference type="SUPFAM" id="SSF53756">
    <property type="entry name" value="UDP-Glycosyltransferase/glycogen phosphorylase"/>
    <property type="match status" value="1"/>
</dbReference>
<dbReference type="PANTHER" id="PTHR45947">
    <property type="entry name" value="SULFOQUINOVOSYL TRANSFERASE SQD2"/>
    <property type="match status" value="1"/>
</dbReference>
<dbReference type="RefSeq" id="WP_238233365.1">
    <property type="nucleotide sequence ID" value="NZ_BPQQ01000003.1"/>
</dbReference>
<dbReference type="Proteomes" id="UP001055153">
    <property type="component" value="Unassembled WGS sequence"/>
</dbReference>
<protein>
    <submittedName>
        <fullName evidence="2">D-inositol-3-phosphate glycosyltransferase</fullName>
    </submittedName>
</protein>
<gene>
    <name evidence="2" type="primary">mshA_4</name>
    <name evidence="2" type="ORF">GMJLKIPL_0323</name>
</gene>
<sequence length="405" mass="43503">MAADALPLDIRHLVFEEAEDSRTNGVHHVANRLAREQVRMGDAARIVLLHRTAAGIDLAPQHWAAPVQPLRLDGPRLFGHVVQAAPGVCDALLDGTGPASIVHVHGGRRPVLPMIGRELMRRGVRYVVTIHGRYAHVYDEALRPVRPTVSLYLSVFERRFLENAAFVHALTTQEAATIRRIAPRARVVIVENASYSSAFDARPVWPARLRGSAAYPTFGFCGRYATWHKGLDLLIEGFARHGGAGGPGRLALAGIGPAGTEGDELRALAARQGVADTVSVGGPAFGEDKIRTLRGWDYFVQSSRFDGQPVGALEAALNGLPLIVSRATGLGEAVERFGAGFVIGDLSPAGVAEALGAAARVTPEEWVRLSRAAHGMAIEIGDWTRSAHRLRDLYAAPWSGLARVV</sequence>
<dbReference type="EMBL" id="BPQQ01000003">
    <property type="protein sequence ID" value="GJD98415.1"/>
    <property type="molecule type" value="Genomic_DNA"/>
</dbReference>
<dbReference type="CDD" id="cd03801">
    <property type="entry name" value="GT4_PimA-like"/>
    <property type="match status" value="1"/>
</dbReference>
<keyword evidence="3" id="KW-1185">Reference proteome</keyword>
<dbReference type="PANTHER" id="PTHR45947:SF3">
    <property type="entry name" value="SULFOQUINOVOSYL TRANSFERASE SQD2"/>
    <property type="match status" value="1"/>
</dbReference>
<comment type="caution">
    <text evidence="2">The sequence shown here is derived from an EMBL/GenBank/DDBJ whole genome shotgun (WGS) entry which is preliminary data.</text>
</comment>
<evidence type="ECO:0000313" key="2">
    <source>
        <dbReference type="EMBL" id="GJD98415.1"/>
    </source>
</evidence>
<dbReference type="Pfam" id="PF13579">
    <property type="entry name" value="Glyco_trans_4_4"/>
    <property type="match status" value="1"/>
</dbReference>
<name>A0ABQ4S9T8_9HYPH</name>
<reference evidence="2" key="2">
    <citation type="submission" date="2021-08" db="EMBL/GenBank/DDBJ databases">
        <authorList>
            <person name="Tani A."/>
            <person name="Ola A."/>
            <person name="Ogura Y."/>
            <person name="Katsura K."/>
            <person name="Hayashi T."/>
        </authorList>
    </citation>
    <scope>NUCLEOTIDE SEQUENCE</scope>
    <source>
        <strain evidence="2">DSM 17168</strain>
    </source>
</reference>